<feature type="region of interest" description="Disordered" evidence="2">
    <location>
        <begin position="276"/>
        <end position="316"/>
    </location>
</feature>
<dbReference type="EMBL" id="MU001696">
    <property type="protein sequence ID" value="KAF2453635.1"/>
    <property type="molecule type" value="Genomic_DNA"/>
</dbReference>
<dbReference type="SUPFAM" id="SSF52113">
    <property type="entry name" value="BRCT domain"/>
    <property type="match status" value="3"/>
</dbReference>
<evidence type="ECO:0000256" key="1">
    <source>
        <dbReference type="ARBA" id="ARBA00022737"/>
    </source>
</evidence>
<feature type="compositionally biased region" description="Polar residues" evidence="2">
    <location>
        <begin position="276"/>
        <end position="290"/>
    </location>
</feature>
<dbReference type="GO" id="GO:0007095">
    <property type="term" value="P:mitotic G2 DNA damage checkpoint signaling"/>
    <property type="evidence" value="ECO:0007669"/>
    <property type="project" value="TreeGrafter"/>
</dbReference>
<feature type="domain" description="BRCT" evidence="3">
    <location>
        <begin position="8"/>
        <end position="81"/>
    </location>
</feature>
<dbReference type="GO" id="GO:0033314">
    <property type="term" value="P:mitotic DNA replication checkpoint signaling"/>
    <property type="evidence" value="ECO:0007669"/>
    <property type="project" value="TreeGrafter"/>
</dbReference>
<dbReference type="InterPro" id="IPR036420">
    <property type="entry name" value="BRCT_dom_sf"/>
</dbReference>
<reference evidence="4" key="1">
    <citation type="journal article" date="2020" name="Stud. Mycol.">
        <title>101 Dothideomycetes genomes: a test case for predicting lifestyles and emergence of pathogens.</title>
        <authorList>
            <person name="Haridas S."/>
            <person name="Albert R."/>
            <person name="Binder M."/>
            <person name="Bloem J."/>
            <person name="Labutti K."/>
            <person name="Salamov A."/>
            <person name="Andreopoulos B."/>
            <person name="Baker S."/>
            <person name="Barry K."/>
            <person name="Bills G."/>
            <person name="Bluhm B."/>
            <person name="Cannon C."/>
            <person name="Castanera R."/>
            <person name="Culley D."/>
            <person name="Daum C."/>
            <person name="Ezra D."/>
            <person name="Gonzalez J."/>
            <person name="Henrissat B."/>
            <person name="Kuo A."/>
            <person name="Liang C."/>
            <person name="Lipzen A."/>
            <person name="Lutzoni F."/>
            <person name="Magnuson J."/>
            <person name="Mondo S."/>
            <person name="Nolan M."/>
            <person name="Ohm R."/>
            <person name="Pangilinan J."/>
            <person name="Park H.-J."/>
            <person name="Ramirez L."/>
            <person name="Alfaro M."/>
            <person name="Sun H."/>
            <person name="Tritt A."/>
            <person name="Yoshinaga Y."/>
            <person name="Zwiers L.-H."/>
            <person name="Turgeon B."/>
            <person name="Goodwin S."/>
            <person name="Spatafora J."/>
            <person name="Crous P."/>
            <person name="Grigoriev I."/>
        </authorList>
    </citation>
    <scope>NUCLEOTIDE SEQUENCE</scope>
    <source>
        <strain evidence="4">ATCC 16933</strain>
    </source>
</reference>
<dbReference type="Pfam" id="PF00533">
    <property type="entry name" value="BRCT"/>
    <property type="match status" value="1"/>
</dbReference>
<dbReference type="PANTHER" id="PTHR13561:SF20">
    <property type="entry name" value="DNA TOPOISOMERASE 2-BINDING PROTEIN 1"/>
    <property type="match status" value="1"/>
</dbReference>
<feature type="domain" description="BRCT" evidence="3">
    <location>
        <begin position="103"/>
        <end position="192"/>
    </location>
</feature>
<gene>
    <name evidence="4" type="ORF">BDY21DRAFT_292782</name>
</gene>
<dbReference type="Proteomes" id="UP000799766">
    <property type="component" value="Unassembled WGS sequence"/>
</dbReference>
<evidence type="ECO:0000313" key="5">
    <source>
        <dbReference type="Proteomes" id="UP000799766"/>
    </source>
</evidence>
<dbReference type="InterPro" id="IPR059215">
    <property type="entry name" value="BRCT2_TopBP1-like"/>
</dbReference>
<dbReference type="SMART" id="SM00292">
    <property type="entry name" value="BRCT"/>
    <property type="match status" value="3"/>
</dbReference>
<feature type="domain" description="BRCT" evidence="3">
    <location>
        <begin position="317"/>
        <end position="416"/>
    </location>
</feature>
<dbReference type="OrthoDB" id="251770at2759"/>
<evidence type="ECO:0000313" key="4">
    <source>
        <dbReference type="EMBL" id="KAF2453635.1"/>
    </source>
</evidence>
<dbReference type="AlphaFoldDB" id="A0A6A6NPC6"/>
<proteinExistence type="predicted"/>
<dbReference type="Pfam" id="PF12738">
    <property type="entry name" value="PTCB-BRCT"/>
    <property type="match status" value="2"/>
</dbReference>
<dbReference type="GO" id="GO:0006270">
    <property type="term" value="P:DNA replication initiation"/>
    <property type="evidence" value="ECO:0007669"/>
    <property type="project" value="TreeGrafter"/>
</dbReference>
<evidence type="ECO:0000259" key="3">
    <source>
        <dbReference type="PROSITE" id="PS50172"/>
    </source>
</evidence>
<feature type="region of interest" description="Disordered" evidence="2">
    <location>
        <begin position="526"/>
        <end position="546"/>
    </location>
</feature>
<feature type="region of interest" description="Disordered" evidence="2">
    <location>
        <begin position="208"/>
        <end position="242"/>
    </location>
</feature>
<keyword evidence="5" id="KW-1185">Reference proteome</keyword>
<sequence>MLIDFKALAQSPLQGVVLCCTSIPPERRNKLAEIARQMGACHNYDLTGDVTHLLVGSIDSQKYKYVAKQRPDVKVVLPEWIDAVRESWMQGGGTDVAALEAEYRAPALFGLRICVTGFEDLTERQRLQQCVNENGAEYHGDLTKQVTHLIVASPTGKKYTYARQWAVNTVAVEWLLDSIERGMVLEESFYDPLMDPADRGRNSWNREALAHASRSKKRPLGDGGGLGRRDAGSRRKLRRTASAKLESQSYALWEGIAGASATTVMPEGQLRDTTQEFSLRNGQSPNNASTRTKKVPIRTSSPELLHSDGATGNPVPKRHGIFQGRLVFVTNFDDRKNSLVSGHLSANGAEVILSTEELEGFTGDDLQRGYLILPHNKPFGDAQIPKAAEPMQIVTEWWVESCLARKMLLGPSEGLFLQPFPHARVSAGFEGVTICSTSFTDLDLLHVTRAVNLMGATYDEWFKESHHILISNTPRPSAEKVSFAQENGIPIVRKEWLLDSIAKGVKQPFDDYALFPLSRNPIERGDSAVISEQTRDDSLLSNENHR</sequence>
<feature type="compositionally biased region" description="Basic and acidic residues" evidence="2">
    <location>
        <begin position="533"/>
        <end position="546"/>
    </location>
</feature>
<dbReference type="PANTHER" id="PTHR13561">
    <property type="entry name" value="DNA REPLICATION REGULATOR DPB11-RELATED"/>
    <property type="match status" value="1"/>
</dbReference>
<feature type="domain" description="BRCT" evidence="3">
    <location>
        <begin position="424"/>
        <end position="514"/>
    </location>
</feature>
<evidence type="ECO:0000256" key="2">
    <source>
        <dbReference type="SAM" id="MobiDB-lite"/>
    </source>
</evidence>
<dbReference type="FunFam" id="3.40.50.10190:FF:000010">
    <property type="entry name" value="DNA topoisomerase II binding protein 1"/>
    <property type="match status" value="1"/>
</dbReference>
<dbReference type="Gene3D" id="3.40.50.10190">
    <property type="entry name" value="BRCT domain"/>
    <property type="match status" value="4"/>
</dbReference>
<dbReference type="CDD" id="cd17731">
    <property type="entry name" value="BRCT_TopBP1_rpt2_like"/>
    <property type="match status" value="1"/>
</dbReference>
<dbReference type="CDD" id="cd18433">
    <property type="entry name" value="BRCT_Rad4_rpt3"/>
    <property type="match status" value="1"/>
</dbReference>
<protein>
    <submittedName>
        <fullName evidence="4">BRCT domain-containing protein</fullName>
    </submittedName>
</protein>
<organism evidence="4 5">
    <name type="scientific">Lineolata rhizophorae</name>
    <dbReference type="NCBI Taxonomy" id="578093"/>
    <lineage>
        <taxon>Eukaryota</taxon>
        <taxon>Fungi</taxon>
        <taxon>Dikarya</taxon>
        <taxon>Ascomycota</taxon>
        <taxon>Pezizomycotina</taxon>
        <taxon>Dothideomycetes</taxon>
        <taxon>Dothideomycetes incertae sedis</taxon>
        <taxon>Lineolatales</taxon>
        <taxon>Lineolataceae</taxon>
        <taxon>Lineolata</taxon>
    </lineage>
</organism>
<keyword evidence="1" id="KW-0677">Repeat</keyword>
<name>A0A6A6NPC6_9PEZI</name>
<dbReference type="InterPro" id="IPR001357">
    <property type="entry name" value="BRCT_dom"/>
</dbReference>
<dbReference type="PROSITE" id="PS50172">
    <property type="entry name" value="BRCT"/>
    <property type="match status" value="4"/>
</dbReference>
<accession>A0A6A6NPC6</accession>